<dbReference type="Proteomes" id="UP001219525">
    <property type="component" value="Unassembled WGS sequence"/>
</dbReference>
<evidence type="ECO:0000313" key="2">
    <source>
        <dbReference type="Proteomes" id="UP001219525"/>
    </source>
</evidence>
<protein>
    <submittedName>
        <fullName evidence="1">Uncharacterized protein</fullName>
    </submittedName>
</protein>
<reference evidence="1" key="1">
    <citation type="submission" date="2023-03" db="EMBL/GenBank/DDBJ databases">
        <title>Massive genome expansion in bonnet fungi (Mycena s.s.) driven by repeated elements and novel gene families across ecological guilds.</title>
        <authorList>
            <consortium name="Lawrence Berkeley National Laboratory"/>
            <person name="Harder C.B."/>
            <person name="Miyauchi S."/>
            <person name="Viragh M."/>
            <person name="Kuo A."/>
            <person name="Thoen E."/>
            <person name="Andreopoulos B."/>
            <person name="Lu D."/>
            <person name="Skrede I."/>
            <person name="Drula E."/>
            <person name="Henrissat B."/>
            <person name="Morin E."/>
            <person name="Kohler A."/>
            <person name="Barry K."/>
            <person name="LaButti K."/>
            <person name="Morin E."/>
            <person name="Salamov A."/>
            <person name="Lipzen A."/>
            <person name="Mereny Z."/>
            <person name="Hegedus B."/>
            <person name="Baldrian P."/>
            <person name="Stursova M."/>
            <person name="Weitz H."/>
            <person name="Taylor A."/>
            <person name="Grigoriev I.V."/>
            <person name="Nagy L.G."/>
            <person name="Martin F."/>
            <person name="Kauserud H."/>
        </authorList>
    </citation>
    <scope>NUCLEOTIDE SEQUENCE</scope>
    <source>
        <strain evidence="1">9144</strain>
    </source>
</reference>
<proteinExistence type="predicted"/>
<name>A0AAD6UUC8_9AGAR</name>
<sequence>MFNDKVFEVLPTGWTRVEASEVSTRELHCLKMEVQLIQAKDDEPWKWRCSQENYVWTHLKNVISPDESWDFITELEFMFFIRSRWDTWTLQGTFMADLPLDDVYLFLFRPQVVLVDDKFTITTPPDSEKYYWAFDLAGFNRLTQQTAEDIGLPRLEFSLGLRDPRDRWRDDEIIGKFHAAKGFDPEGQDVAIARGYPLVGIKDTSKSSQEPTCDRSTNCGGHEAEDGIYYSLGLC</sequence>
<comment type="caution">
    <text evidence="1">The sequence shown here is derived from an EMBL/GenBank/DDBJ whole genome shotgun (WGS) entry which is preliminary data.</text>
</comment>
<dbReference type="EMBL" id="JARJCW010000096">
    <property type="protein sequence ID" value="KAJ7194732.1"/>
    <property type="molecule type" value="Genomic_DNA"/>
</dbReference>
<organism evidence="1 2">
    <name type="scientific">Mycena pura</name>
    <dbReference type="NCBI Taxonomy" id="153505"/>
    <lineage>
        <taxon>Eukaryota</taxon>
        <taxon>Fungi</taxon>
        <taxon>Dikarya</taxon>
        <taxon>Basidiomycota</taxon>
        <taxon>Agaricomycotina</taxon>
        <taxon>Agaricomycetes</taxon>
        <taxon>Agaricomycetidae</taxon>
        <taxon>Agaricales</taxon>
        <taxon>Marasmiineae</taxon>
        <taxon>Mycenaceae</taxon>
        <taxon>Mycena</taxon>
    </lineage>
</organism>
<keyword evidence="2" id="KW-1185">Reference proteome</keyword>
<gene>
    <name evidence="1" type="ORF">GGX14DRAFT_576178</name>
</gene>
<accession>A0AAD6UUC8</accession>
<evidence type="ECO:0000313" key="1">
    <source>
        <dbReference type="EMBL" id="KAJ7194732.1"/>
    </source>
</evidence>
<dbReference type="AlphaFoldDB" id="A0AAD6UUC8"/>